<protein>
    <submittedName>
        <fullName evidence="2">Alpha/beta fold hydrolase</fullName>
    </submittedName>
</protein>
<dbReference type="InterPro" id="IPR050266">
    <property type="entry name" value="AB_hydrolase_sf"/>
</dbReference>
<dbReference type="EMBL" id="JBHRVA010000002">
    <property type="protein sequence ID" value="MFC3301900.1"/>
    <property type="molecule type" value="Genomic_DNA"/>
</dbReference>
<accession>A0ABV7M8X1</accession>
<dbReference type="InterPro" id="IPR000073">
    <property type="entry name" value="AB_hydrolase_1"/>
</dbReference>
<dbReference type="InterPro" id="IPR029058">
    <property type="entry name" value="AB_hydrolase_fold"/>
</dbReference>
<reference evidence="3" key="1">
    <citation type="journal article" date="2019" name="Int. J. Syst. Evol. Microbiol.">
        <title>The Global Catalogue of Microorganisms (GCM) 10K type strain sequencing project: providing services to taxonomists for standard genome sequencing and annotation.</title>
        <authorList>
            <consortium name="The Broad Institute Genomics Platform"/>
            <consortium name="The Broad Institute Genome Sequencing Center for Infectious Disease"/>
            <person name="Wu L."/>
            <person name="Ma J."/>
        </authorList>
    </citation>
    <scope>NUCLEOTIDE SEQUENCE [LARGE SCALE GENOMIC DNA]</scope>
    <source>
        <strain evidence="3">KCTC 22245</strain>
    </source>
</reference>
<gene>
    <name evidence="2" type="ORF">ACFONP_04070</name>
</gene>
<dbReference type="PANTHER" id="PTHR43798">
    <property type="entry name" value="MONOACYLGLYCEROL LIPASE"/>
    <property type="match status" value="1"/>
</dbReference>
<keyword evidence="3" id="KW-1185">Reference proteome</keyword>
<dbReference type="InterPro" id="IPR000639">
    <property type="entry name" value="Epox_hydrolase-like"/>
</dbReference>
<evidence type="ECO:0000313" key="2">
    <source>
        <dbReference type="EMBL" id="MFC3301900.1"/>
    </source>
</evidence>
<dbReference type="PRINTS" id="PR00412">
    <property type="entry name" value="EPOXHYDRLASE"/>
</dbReference>
<evidence type="ECO:0000313" key="3">
    <source>
        <dbReference type="Proteomes" id="UP001595607"/>
    </source>
</evidence>
<dbReference type="SUPFAM" id="SSF53474">
    <property type="entry name" value="alpha/beta-Hydrolases"/>
    <property type="match status" value="1"/>
</dbReference>
<organism evidence="2 3">
    <name type="scientific">Parvularcula lutaonensis</name>
    <dbReference type="NCBI Taxonomy" id="491923"/>
    <lineage>
        <taxon>Bacteria</taxon>
        <taxon>Pseudomonadati</taxon>
        <taxon>Pseudomonadota</taxon>
        <taxon>Alphaproteobacteria</taxon>
        <taxon>Parvularculales</taxon>
        <taxon>Parvularculaceae</taxon>
        <taxon>Parvularcula</taxon>
    </lineage>
</organism>
<proteinExistence type="predicted"/>
<keyword evidence="2" id="KW-0378">Hydrolase</keyword>
<sequence length="265" mass="29099">MTISHRIAVPTHWRESVMRSSALILVHGVPDTAALWRPLKDRLPKREGPVVALSLPGFGSPLPAGFSCTKDAYADWLLAQVERIACNGVPVDIVGHDWGALLTTRAVSLRPKLFRSWVLSGAVVQKDYPGHTFASLWNTPVIGELMMAMPKAVAKRILMRQGMPPDLAAIESAAADRTMRSAILKLYRSAGGLARFPDWLPDVHRMPSKGMVIWGGKDPYVPPVYGQAFAKERSVPFHVAPAAGHWVVAQDPDFVAERLARFWGV</sequence>
<name>A0ABV7M8X1_9PROT</name>
<dbReference type="GO" id="GO:0016787">
    <property type="term" value="F:hydrolase activity"/>
    <property type="evidence" value="ECO:0007669"/>
    <property type="project" value="UniProtKB-KW"/>
</dbReference>
<comment type="caution">
    <text evidence="2">The sequence shown here is derived from an EMBL/GenBank/DDBJ whole genome shotgun (WGS) entry which is preliminary data.</text>
</comment>
<dbReference type="Proteomes" id="UP001595607">
    <property type="component" value="Unassembled WGS sequence"/>
</dbReference>
<dbReference type="Gene3D" id="3.40.50.1820">
    <property type="entry name" value="alpha/beta hydrolase"/>
    <property type="match status" value="1"/>
</dbReference>
<dbReference type="RefSeq" id="WP_229786090.1">
    <property type="nucleotide sequence ID" value="NZ_BMXU01000001.1"/>
</dbReference>
<feature type="domain" description="AB hydrolase-1" evidence="1">
    <location>
        <begin position="23"/>
        <end position="257"/>
    </location>
</feature>
<evidence type="ECO:0000259" key="1">
    <source>
        <dbReference type="Pfam" id="PF12697"/>
    </source>
</evidence>
<dbReference type="Pfam" id="PF12697">
    <property type="entry name" value="Abhydrolase_6"/>
    <property type="match status" value="1"/>
</dbReference>